<reference evidence="1" key="2">
    <citation type="journal article" date="2015" name="Fish Shellfish Immunol.">
        <title>Early steps in the European eel (Anguilla anguilla)-Vibrio vulnificus interaction in the gills: Role of the RtxA13 toxin.</title>
        <authorList>
            <person name="Callol A."/>
            <person name="Pajuelo D."/>
            <person name="Ebbesson L."/>
            <person name="Teles M."/>
            <person name="MacKenzie S."/>
            <person name="Amaro C."/>
        </authorList>
    </citation>
    <scope>NUCLEOTIDE SEQUENCE</scope>
</reference>
<protein>
    <submittedName>
        <fullName evidence="1">Uncharacterized protein</fullName>
    </submittedName>
</protein>
<dbReference type="AlphaFoldDB" id="A0A0E9W554"/>
<name>A0A0E9W554_ANGAN</name>
<dbReference type="EMBL" id="GBXM01023964">
    <property type="protein sequence ID" value="JAH84613.1"/>
    <property type="molecule type" value="Transcribed_RNA"/>
</dbReference>
<sequence>MQVEYFAQGYNGRATPGIDTRSGSVWVALDWGTSPRSIYTSSRL</sequence>
<reference evidence="1" key="1">
    <citation type="submission" date="2014-11" db="EMBL/GenBank/DDBJ databases">
        <authorList>
            <person name="Amaro Gonzalez C."/>
        </authorList>
    </citation>
    <scope>NUCLEOTIDE SEQUENCE</scope>
</reference>
<evidence type="ECO:0000313" key="1">
    <source>
        <dbReference type="EMBL" id="JAH84613.1"/>
    </source>
</evidence>
<proteinExistence type="predicted"/>
<organism evidence="1">
    <name type="scientific">Anguilla anguilla</name>
    <name type="common">European freshwater eel</name>
    <name type="synonym">Muraena anguilla</name>
    <dbReference type="NCBI Taxonomy" id="7936"/>
    <lineage>
        <taxon>Eukaryota</taxon>
        <taxon>Metazoa</taxon>
        <taxon>Chordata</taxon>
        <taxon>Craniata</taxon>
        <taxon>Vertebrata</taxon>
        <taxon>Euteleostomi</taxon>
        <taxon>Actinopterygii</taxon>
        <taxon>Neopterygii</taxon>
        <taxon>Teleostei</taxon>
        <taxon>Anguilliformes</taxon>
        <taxon>Anguillidae</taxon>
        <taxon>Anguilla</taxon>
    </lineage>
</organism>
<accession>A0A0E9W554</accession>